<evidence type="ECO:0000313" key="1">
    <source>
        <dbReference type="EMBL" id="KAH7911155.1"/>
    </source>
</evidence>
<dbReference type="Proteomes" id="UP000790377">
    <property type="component" value="Unassembled WGS sequence"/>
</dbReference>
<sequence>MLTIPLDLISITGLFVEAILYGIFACLFAIAVYALFKQRTVNLKLNKPMLTGCLAMFIVSTAHVSANFGRVFNAFQTSPNPSKELALTNAPWYIAKTAIFTVQILLGDMLMLYRLHLVWNGDLRVVVPGSLCVLGSIAAVIGTLILLCSASSPTAAFHLQRWVLSYFSLTLSYNLCSAVSIACRVLLTHRRMQKSGAVVDVRSIIPAAAMIIESASVYSAIWLVFLPLYLSGNYMLYIFLEALVPIVGITFSLIIVRVNFGLSRGTFHQRTSQSTAIVFTPSIPKPAHASTSLSDNQSISNGFESESRGDISLPAWPSVAGHKGNLVMSV</sequence>
<protein>
    <submittedName>
        <fullName evidence="1">Uncharacterized protein</fullName>
    </submittedName>
</protein>
<organism evidence="1 2">
    <name type="scientific">Hygrophoropsis aurantiaca</name>
    <dbReference type="NCBI Taxonomy" id="72124"/>
    <lineage>
        <taxon>Eukaryota</taxon>
        <taxon>Fungi</taxon>
        <taxon>Dikarya</taxon>
        <taxon>Basidiomycota</taxon>
        <taxon>Agaricomycotina</taxon>
        <taxon>Agaricomycetes</taxon>
        <taxon>Agaricomycetidae</taxon>
        <taxon>Boletales</taxon>
        <taxon>Coniophorineae</taxon>
        <taxon>Hygrophoropsidaceae</taxon>
        <taxon>Hygrophoropsis</taxon>
    </lineage>
</organism>
<keyword evidence="2" id="KW-1185">Reference proteome</keyword>
<comment type="caution">
    <text evidence="1">The sequence shown here is derived from an EMBL/GenBank/DDBJ whole genome shotgun (WGS) entry which is preliminary data.</text>
</comment>
<proteinExistence type="predicted"/>
<dbReference type="EMBL" id="MU267688">
    <property type="protein sequence ID" value="KAH7911155.1"/>
    <property type="molecule type" value="Genomic_DNA"/>
</dbReference>
<name>A0ACB8ADF9_9AGAM</name>
<evidence type="ECO:0000313" key="2">
    <source>
        <dbReference type="Proteomes" id="UP000790377"/>
    </source>
</evidence>
<reference evidence="1" key="1">
    <citation type="journal article" date="2021" name="New Phytol.">
        <title>Evolutionary innovations through gain and loss of genes in the ectomycorrhizal Boletales.</title>
        <authorList>
            <person name="Wu G."/>
            <person name="Miyauchi S."/>
            <person name="Morin E."/>
            <person name="Kuo A."/>
            <person name="Drula E."/>
            <person name="Varga T."/>
            <person name="Kohler A."/>
            <person name="Feng B."/>
            <person name="Cao Y."/>
            <person name="Lipzen A."/>
            <person name="Daum C."/>
            <person name="Hundley H."/>
            <person name="Pangilinan J."/>
            <person name="Johnson J."/>
            <person name="Barry K."/>
            <person name="LaButti K."/>
            <person name="Ng V."/>
            <person name="Ahrendt S."/>
            <person name="Min B."/>
            <person name="Choi I.G."/>
            <person name="Park H."/>
            <person name="Plett J.M."/>
            <person name="Magnuson J."/>
            <person name="Spatafora J.W."/>
            <person name="Nagy L.G."/>
            <person name="Henrissat B."/>
            <person name="Grigoriev I.V."/>
            <person name="Yang Z.L."/>
            <person name="Xu J."/>
            <person name="Martin F.M."/>
        </authorList>
    </citation>
    <scope>NUCLEOTIDE SEQUENCE</scope>
    <source>
        <strain evidence="1">ATCC 28755</strain>
    </source>
</reference>
<gene>
    <name evidence="1" type="ORF">BJ138DRAFT_27171</name>
</gene>
<accession>A0ACB8ADF9</accession>